<sequence>MAGKPNPDPAGWLILLSADCLMALHRVRNALARLPPSARRRPDRWQQGNLEDDYVDATVDTSSWTQVLLSTSADRHPPAYRTRTSLQVGPPYKSVAAPAL</sequence>
<accession>A0A9W6QCW4</accession>
<proteinExistence type="predicted"/>
<reference evidence="2" key="1">
    <citation type="submission" date="2023-02" db="EMBL/GenBank/DDBJ databases">
        <title>Kitasatospora phosalacinea NBRC 14627.</title>
        <authorList>
            <person name="Ichikawa N."/>
            <person name="Sato H."/>
            <person name="Tonouchi N."/>
        </authorList>
    </citation>
    <scope>NUCLEOTIDE SEQUENCE</scope>
    <source>
        <strain evidence="2">NBRC 14627</strain>
    </source>
</reference>
<evidence type="ECO:0000313" key="3">
    <source>
        <dbReference type="Proteomes" id="UP001165041"/>
    </source>
</evidence>
<dbReference type="EMBL" id="BSSA01000035">
    <property type="protein sequence ID" value="GLW74482.1"/>
    <property type="molecule type" value="Genomic_DNA"/>
</dbReference>
<name>A0A9W6QCW4_9ACTN</name>
<dbReference type="AlphaFoldDB" id="A0A9W6QCW4"/>
<feature type="region of interest" description="Disordered" evidence="1">
    <location>
        <begin position="75"/>
        <end position="100"/>
    </location>
</feature>
<evidence type="ECO:0000256" key="1">
    <source>
        <dbReference type="SAM" id="MobiDB-lite"/>
    </source>
</evidence>
<protein>
    <submittedName>
        <fullName evidence="2">Uncharacterized protein</fullName>
    </submittedName>
</protein>
<gene>
    <name evidence="2" type="ORF">Kpho02_67800</name>
</gene>
<organism evidence="2 3">
    <name type="scientific">Kitasatospora phosalacinea</name>
    <dbReference type="NCBI Taxonomy" id="2065"/>
    <lineage>
        <taxon>Bacteria</taxon>
        <taxon>Bacillati</taxon>
        <taxon>Actinomycetota</taxon>
        <taxon>Actinomycetes</taxon>
        <taxon>Kitasatosporales</taxon>
        <taxon>Streptomycetaceae</taxon>
        <taxon>Kitasatospora</taxon>
    </lineage>
</organism>
<evidence type="ECO:0000313" key="2">
    <source>
        <dbReference type="EMBL" id="GLW74482.1"/>
    </source>
</evidence>
<dbReference type="Proteomes" id="UP001165041">
    <property type="component" value="Unassembled WGS sequence"/>
</dbReference>
<comment type="caution">
    <text evidence="2">The sequence shown here is derived from an EMBL/GenBank/DDBJ whole genome shotgun (WGS) entry which is preliminary data.</text>
</comment>